<organism evidence="1 2">
    <name type="scientific">Luteibacter anthropi</name>
    <dbReference type="NCBI Taxonomy" id="564369"/>
    <lineage>
        <taxon>Bacteria</taxon>
        <taxon>Pseudomonadati</taxon>
        <taxon>Pseudomonadota</taxon>
        <taxon>Gammaproteobacteria</taxon>
        <taxon>Lysobacterales</taxon>
        <taxon>Rhodanobacteraceae</taxon>
        <taxon>Luteibacter</taxon>
    </lineage>
</organism>
<evidence type="ECO:0000313" key="2">
    <source>
        <dbReference type="Proteomes" id="UP000490980"/>
    </source>
</evidence>
<dbReference type="RefSeq" id="WP_166946730.1">
    <property type="nucleotide sequence ID" value="NZ_JAARLZ010000002.1"/>
</dbReference>
<dbReference type="GO" id="GO:0005829">
    <property type="term" value="C:cytosol"/>
    <property type="evidence" value="ECO:0007669"/>
    <property type="project" value="TreeGrafter"/>
</dbReference>
<dbReference type="GO" id="GO:0047840">
    <property type="term" value="F:dCTP diphosphatase activity"/>
    <property type="evidence" value="ECO:0007669"/>
    <property type="project" value="TreeGrafter"/>
</dbReference>
<dbReference type="Pfam" id="PF12643">
    <property type="entry name" value="MazG-like"/>
    <property type="match status" value="1"/>
</dbReference>
<dbReference type="SUPFAM" id="SSF101386">
    <property type="entry name" value="all-alpha NTP pyrophosphatases"/>
    <property type="match status" value="1"/>
</dbReference>
<keyword evidence="2" id="KW-1185">Reference proteome</keyword>
<comment type="caution">
    <text evidence="1">The sequence shown here is derived from an EMBL/GenBank/DDBJ whole genome shotgun (WGS) entry which is preliminary data.</text>
</comment>
<dbReference type="PANTHER" id="PTHR46523:SF1">
    <property type="entry name" value="DCTP PYROPHOSPHATASE 1"/>
    <property type="match status" value="1"/>
</dbReference>
<dbReference type="AlphaFoldDB" id="A0A7X5U8A3"/>
<dbReference type="EMBL" id="JAARLZ010000002">
    <property type="protein sequence ID" value="NII05637.1"/>
    <property type="molecule type" value="Genomic_DNA"/>
</dbReference>
<gene>
    <name evidence="1" type="ORF">HBF25_04425</name>
</gene>
<dbReference type="Gene3D" id="1.10.287.1080">
    <property type="entry name" value="MazG-like"/>
    <property type="match status" value="1"/>
</dbReference>
<evidence type="ECO:0000313" key="1">
    <source>
        <dbReference type="EMBL" id="NII05637.1"/>
    </source>
</evidence>
<dbReference type="GO" id="GO:0006253">
    <property type="term" value="P:dCTP catabolic process"/>
    <property type="evidence" value="ECO:0007669"/>
    <property type="project" value="TreeGrafter"/>
</dbReference>
<accession>A0A7X5U8A3</accession>
<sequence>MSDESKRTADPLVAIRQKIDHFSEVRDWGKYHTPKNLSMALNIEAAELMEIFQWRDGNEQFADLDECKRSAVAHEVADVFIYLMRFCSVTGIDPVIAAEEKISLNDAKYPAEIVKGRSDKYSEY</sequence>
<dbReference type="InterPro" id="IPR052555">
    <property type="entry name" value="dCTP_Pyrophosphatase"/>
</dbReference>
<dbReference type="InterPro" id="IPR025984">
    <property type="entry name" value="DCTPP"/>
</dbReference>
<reference evidence="1 2" key="1">
    <citation type="submission" date="2020-03" db="EMBL/GenBank/DDBJ databases">
        <authorList>
            <person name="Lai Q."/>
        </authorList>
    </citation>
    <scope>NUCLEOTIDE SEQUENCE [LARGE SCALE GENOMIC DNA]</scope>
    <source>
        <strain evidence="1 2">CCUG 25036</strain>
    </source>
</reference>
<name>A0A7X5U8A3_9GAMM</name>
<dbReference type="PIRSF" id="PIRSF029826">
    <property type="entry name" value="UCP029826_pph"/>
    <property type="match status" value="1"/>
</dbReference>
<proteinExistence type="predicted"/>
<protein>
    <submittedName>
        <fullName evidence="1">Nucleotide pyrophosphohydrolase</fullName>
    </submittedName>
</protein>
<dbReference type="CDD" id="cd11537">
    <property type="entry name" value="NTP-PPase_RS21-C6_like"/>
    <property type="match status" value="1"/>
</dbReference>
<dbReference type="PANTHER" id="PTHR46523">
    <property type="entry name" value="DCTP PYROPHOSPHATASE 1"/>
    <property type="match status" value="1"/>
</dbReference>
<dbReference type="Proteomes" id="UP000490980">
    <property type="component" value="Unassembled WGS sequence"/>
</dbReference>
<keyword evidence="1" id="KW-0378">Hydrolase</keyword>
<dbReference type="GO" id="GO:0042262">
    <property type="term" value="P:DNA protection"/>
    <property type="evidence" value="ECO:0007669"/>
    <property type="project" value="TreeGrafter"/>
</dbReference>